<proteinExistence type="predicted"/>
<evidence type="ECO:0000313" key="3">
    <source>
        <dbReference type="Proteomes" id="UP001212841"/>
    </source>
</evidence>
<comment type="caution">
    <text evidence="2">The sequence shown here is derived from an EMBL/GenBank/DDBJ whole genome shotgun (WGS) entry which is preliminary data.</text>
</comment>
<dbReference type="EMBL" id="JADGJD010001577">
    <property type="protein sequence ID" value="KAJ3040178.1"/>
    <property type="molecule type" value="Genomic_DNA"/>
</dbReference>
<feature type="region of interest" description="Disordered" evidence="1">
    <location>
        <begin position="90"/>
        <end position="112"/>
    </location>
</feature>
<evidence type="ECO:0000313" key="2">
    <source>
        <dbReference type="EMBL" id="KAJ3040178.1"/>
    </source>
</evidence>
<evidence type="ECO:0000256" key="1">
    <source>
        <dbReference type="SAM" id="MobiDB-lite"/>
    </source>
</evidence>
<feature type="compositionally biased region" description="Polar residues" evidence="1">
    <location>
        <begin position="98"/>
        <end position="112"/>
    </location>
</feature>
<name>A0AAD5S5S3_9FUNG</name>
<gene>
    <name evidence="2" type="ORF">HK097_002618</name>
</gene>
<keyword evidence="3" id="KW-1185">Reference proteome</keyword>
<protein>
    <submittedName>
        <fullName evidence="2">Uncharacterized protein</fullName>
    </submittedName>
</protein>
<dbReference type="Proteomes" id="UP001212841">
    <property type="component" value="Unassembled WGS sequence"/>
</dbReference>
<dbReference type="AlphaFoldDB" id="A0AAD5S5S3"/>
<organism evidence="2 3">
    <name type="scientific">Rhizophlyctis rosea</name>
    <dbReference type="NCBI Taxonomy" id="64517"/>
    <lineage>
        <taxon>Eukaryota</taxon>
        <taxon>Fungi</taxon>
        <taxon>Fungi incertae sedis</taxon>
        <taxon>Chytridiomycota</taxon>
        <taxon>Chytridiomycota incertae sedis</taxon>
        <taxon>Chytridiomycetes</taxon>
        <taxon>Rhizophlyctidales</taxon>
        <taxon>Rhizophlyctidaceae</taxon>
        <taxon>Rhizophlyctis</taxon>
    </lineage>
</organism>
<reference evidence="2" key="1">
    <citation type="submission" date="2020-05" db="EMBL/GenBank/DDBJ databases">
        <title>Phylogenomic resolution of chytrid fungi.</title>
        <authorList>
            <person name="Stajich J.E."/>
            <person name="Amses K."/>
            <person name="Simmons R."/>
            <person name="Seto K."/>
            <person name="Myers J."/>
            <person name="Bonds A."/>
            <person name="Quandt C.A."/>
            <person name="Barry K."/>
            <person name="Liu P."/>
            <person name="Grigoriev I."/>
            <person name="Longcore J.E."/>
            <person name="James T.Y."/>
        </authorList>
    </citation>
    <scope>NUCLEOTIDE SEQUENCE</scope>
    <source>
        <strain evidence="2">JEL0318</strain>
    </source>
</reference>
<accession>A0AAD5S5S3</accession>
<sequence length="112" mass="12576">MTHEREIYWLYGSTPYGSCRVQEAVKEDVELGRKLALREWIGKIIPKFAKSFDDFIENWKGISLNGTCTVPLESIHPEINALIKEKQKNDVDAAASEEATNTPANDVPAQQA</sequence>